<accession>A0A1Y6CRM1</accession>
<evidence type="ECO:0000313" key="1">
    <source>
        <dbReference type="EMBL" id="SMF83099.1"/>
    </source>
</evidence>
<dbReference type="AlphaFoldDB" id="A0A1Y6CRM1"/>
<proteinExistence type="predicted"/>
<reference evidence="1 2" key="1">
    <citation type="submission" date="2017-04" db="EMBL/GenBank/DDBJ databases">
        <authorList>
            <person name="Afonso C.L."/>
            <person name="Miller P.J."/>
            <person name="Scott M.A."/>
            <person name="Spackman E."/>
            <person name="Goraichik I."/>
            <person name="Dimitrov K.M."/>
            <person name="Suarez D.L."/>
            <person name="Swayne D.E."/>
        </authorList>
    </citation>
    <scope>NUCLEOTIDE SEQUENCE [LARGE SCALE GENOMIC DNA]</scope>
    <source>
        <strain evidence="1 2">USBA 355</strain>
    </source>
</reference>
<gene>
    <name evidence="1" type="ORF">SAMN05428998_14849</name>
</gene>
<dbReference type="STRING" id="560819.SAMN05428998_14849"/>
<dbReference type="Proteomes" id="UP000192917">
    <property type="component" value="Unassembled WGS sequence"/>
</dbReference>
<organism evidence="1 2">
    <name type="scientific">Tistlia consotensis USBA 355</name>
    <dbReference type="NCBI Taxonomy" id="560819"/>
    <lineage>
        <taxon>Bacteria</taxon>
        <taxon>Pseudomonadati</taxon>
        <taxon>Pseudomonadota</taxon>
        <taxon>Alphaproteobacteria</taxon>
        <taxon>Rhodospirillales</taxon>
        <taxon>Rhodovibrionaceae</taxon>
        <taxon>Tistlia</taxon>
    </lineage>
</organism>
<evidence type="ECO:0000313" key="2">
    <source>
        <dbReference type="Proteomes" id="UP000192917"/>
    </source>
</evidence>
<name>A0A1Y6CRM1_9PROT</name>
<keyword evidence="2" id="KW-1185">Reference proteome</keyword>
<dbReference type="EMBL" id="FWZX01000048">
    <property type="protein sequence ID" value="SMF83099.1"/>
    <property type="molecule type" value="Genomic_DNA"/>
</dbReference>
<sequence length="366" mass="38272">MTLRLNLELTADASGLRGEIKLSEQDLAQLKTTAEQAGAGVQASVGRMSAGVEQAAQQFKQVRASLDPAAAALERYEAQQQAVKTALLANVATQDEANRVLALAKSQYDSVVAAASGYQEALRGFQQVRASLDPAVAALERYEAQQQAVQRAVAAGAASQEEASRVLALAAGQYESTTRALAGLDQAAREFDQIRASVDPAAAALARYEAQQEAVQRAVAAGVATEQEASRVLALAAGQYESTTRALSGVDQVAREFQQVRASIDPTTAALERYEAQQEAVQRAVAAGVVTQDEANRVLGLAKGQYDTYVATAAKAAAGTKNFGFGAQNAAFQLQDLVVQLQAGVPAARTPPVRAALRDSGIVGRS</sequence>
<protein>
    <submittedName>
        <fullName evidence="1">Uncharacterized protein</fullName>
    </submittedName>
</protein>
<dbReference type="RefSeq" id="WP_085127077.1">
    <property type="nucleotide sequence ID" value="NZ_FWZX01000048.1"/>
</dbReference>